<proteinExistence type="predicted"/>
<dbReference type="OrthoDB" id="9811959at2"/>
<protein>
    <submittedName>
        <fullName evidence="1">Four helix bundle protein</fullName>
    </submittedName>
</protein>
<dbReference type="InterPro" id="IPR036583">
    <property type="entry name" value="23S_rRNA_IVS_sf"/>
</dbReference>
<dbReference type="CDD" id="cd16377">
    <property type="entry name" value="23S_rRNA_IVP_like"/>
    <property type="match status" value="1"/>
</dbReference>
<dbReference type="NCBIfam" id="TIGR02436">
    <property type="entry name" value="four helix bundle protein"/>
    <property type="match status" value="1"/>
</dbReference>
<dbReference type="Gene3D" id="1.20.1440.60">
    <property type="entry name" value="23S rRNA-intervening sequence"/>
    <property type="match status" value="1"/>
</dbReference>
<dbReference type="Pfam" id="PF05635">
    <property type="entry name" value="23S_rRNA_IVP"/>
    <property type="match status" value="1"/>
</dbReference>
<dbReference type="EMBL" id="WOTW01000001">
    <property type="protein sequence ID" value="MUP36379.1"/>
    <property type="molecule type" value="Genomic_DNA"/>
</dbReference>
<dbReference type="EMBL" id="QTZN02000001">
    <property type="protein sequence ID" value="MVB05584.1"/>
    <property type="molecule type" value="Genomic_DNA"/>
</dbReference>
<dbReference type="RefSeq" id="WP_156194341.1">
    <property type="nucleotide sequence ID" value="NZ_QTZN02000001.1"/>
</dbReference>
<evidence type="ECO:0000313" key="1">
    <source>
        <dbReference type="EMBL" id="MUP36379.1"/>
    </source>
</evidence>
<evidence type="ECO:0000313" key="2">
    <source>
        <dbReference type="EMBL" id="MVB05584.1"/>
    </source>
</evidence>
<dbReference type="SUPFAM" id="SSF158446">
    <property type="entry name" value="IVS-encoded protein-like"/>
    <property type="match status" value="1"/>
</dbReference>
<evidence type="ECO:0000313" key="3">
    <source>
        <dbReference type="Proteomes" id="UP000285951"/>
    </source>
</evidence>
<dbReference type="AlphaFoldDB" id="A0A7M4D150"/>
<dbReference type="PANTHER" id="PTHR38471">
    <property type="entry name" value="FOUR HELIX BUNDLE PROTEIN"/>
    <property type="match status" value="1"/>
</dbReference>
<reference evidence="2 3" key="1">
    <citation type="submission" date="2019-11" db="EMBL/GenBank/DDBJ databases">
        <title>Draft genome sequence of Labilibaculum sp. strain SYP isolated from Black Sea.</title>
        <authorList>
            <person name="Yadav S."/>
            <person name="Villanueva L."/>
        </authorList>
    </citation>
    <scope>NUCLEOTIDE SEQUENCE [LARGE SCALE GENOMIC DNA]</scope>
    <source>
        <strain evidence="2 3">44</strain>
    </source>
</reference>
<evidence type="ECO:0000313" key="4">
    <source>
        <dbReference type="Proteomes" id="UP000462449"/>
    </source>
</evidence>
<organism evidence="1 4">
    <name type="scientific">Labilibaculum euxinus</name>
    <dbReference type="NCBI Taxonomy" id="2686357"/>
    <lineage>
        <taxon>Bacteria</taxon>
        <taxon>Pseudomonadati</taxon>
        <taxon>Bacteroidota</taxon>
        <taxon>Bacteroidia</taxon>
        <taxon>Marinilabiliales</taxon>
        <taxon>Marinifilaceae</taxon>
        <taxon>Labilibaculum</taxon>
    </lineage>
</organism>
<keyword evidence="3" id="KW-1185">Reference proteome</keyword>
<accession>A0A7M4D150</accession>
<reference evidence="1 4" key="2">
    <citation type="submission" date="2019-12" db="EMBL/GenBank/DDBJ databases">
        <title>Draft genome sequence of Labilibaculum sp. strain 44 isolated from deep waters of Black Sea.</title>
        <authorList>
            <person name="Yadav S."/>
            <person name="Villanueva L."/>
        </authorList>
    </citation>
    <scope>NUCLEOTIDE SEQUENCE [LARGE SCALE GENOMIC DNA]</scope>
    <source>
        <strain evidence="1 4">44</strain>
    </source>
</reference>
<comment type="caution">
    <text evidence="1">The sequence shown here is derived from an EMBL/GenBank/DDBJ whole genome shotgun (WGS) entry which is preliminary data.</text>
</comment>
<dbReference type="PANTHER" id="PTHR38471:SF2">
    <property type="entry name" value="FOUR HELIX BUNDLE PROTEIN"/>
    <property type="match status" value="1"/>
</dbReference>
<dbReference type="InterPro" id="IPR012657">
    <property type="entry name" value="23S_rRNA-intervening_sequence"/>
</dbReference>
<dbReference type="Proteomes" id="UP000285951">
    <property type="component" value="Unassembled WGS sequence"/>
</dbReference>
<dbReference type="Proteomes" id="UP000462449">
    <property type="component" value="Unassembled WGS sequence"/>
</dbReference>
<gene>
    <name evidence="2" type="ORF">DWB62_000935</name>
    <name evidence="1" type="ORF">GNY23_00935</name>
</gene>
<name>A0A7M4D150_9BACT</name>
<sequence length="124" mass="14385">MRNFRKLNVWQNGISIVKRIYRLVELLPENEKYGLRSQICRAAISVPSNIAEGCGRNTDADFRRFLDIALGSLFELETQLIIMVELKYVNEVKMNDLIDLIHQEEKMINSLITKLKANCEQLKS</sequence>